<sequence>DHRSSIQDDVSSIITSIDTEISFLFNQLLNTNSSLKKMSLPE</sequence>
<gene>
    <name evidence="1" type="ORF">GIL414_LOCUS63152</name>
</gene>
<organism evidence="1 2">
    <name type="scientific">Rotaria magnacalcarata</name>
    <dbReference type="NCBI Taxonomy" id="392030"/>
    <lineage>
        <taxon>Eukaryota</taxon>
        <taxon>Metazoa</taxon>
        <taxon>Spiralia</taxon>
        <taxon>Gnathifera</taxon>
        <taxon>Rotifera</taxon>
        <taxon>Eurotatoria</taxon>
        <taxon>Bdelloidea</taxon>
        <taxon>Philodinida</taxon>
        <taxon>Philodinidae</taxon>
        <taxon>Rotaria</taxon>
    </lineage>
</organism>
<dbReference type="EMBL" id="CAJOBJ010260122">
    <property type="protein sequence ID" value="CAF5110797.1"/>
    <property type="molecule type" value="Genomic_DNA"/>
</dbReference>
<name>A0A8S3F8Z1_9BILA</name>
<proteinExistence type="predicted"/>
<accession>A0A8S3F8Z1</accession>
<dbReference type="AlphaFoldDB" id="A0A8S3F8Z1"/>
<protein>
    <submittedName>
        <fullName evidence="1">Uncharacterized protein</fullName>
    </submittedName>
</protein>
<evidence type="ECO:0000313" key="2">
    <source>
        <dbReference type="Proteomes" id="UP000681720"/>
    </source>
</evidence>
<feature type="non-terminal residue" evidence="1">
    <location>
        <position position="1"/>
    </location>
</feature>
<dbReference type="Proteomes" id="UP000681720">
    <property type="component" value="Unassembled WGS sequence"/>
</dbReference>
<evidence type="ECO:0000313" key="1">
    <source>
        <dbReference type="EMBL" id="CAF5110797.1"/>
    </source>
</evidence>
<comment type="caution">
    <text evidence="1">The sequence shown here is derived from an EMBL/GenBank/DDBJ whole genome shotgun (WGS) entry which is preliminary data.</text>
</comment>
<reference evidence="1" key="1">
    <citation type="submission" date="2021-02" db="EMBL/GenBank/DDBJ databases">
        <authorList>
            <person name="Nowell W R."/>
        </authorList>
    </citation>
    <scope>NUCLEOTIDE SEQUENCE</scope>
</reference>